<dbReference type="GO" id="GO:0008300">
    <property type="term" value="P:isoprenoid catabolic process"/>
    <property type="evidence" value="ECO:0007669"/>
    <property type="project" value="TreeGrafter"/>
</dbReference>
<evidence type="ECO:0000313" key="2">
    <source>
        <dbReference type="EMBL" id="RRH76178.1"/>
    </source>
</evidence>
<comment type="similarity">
    <text evidence="1">Belongs to the enoyl-CoA hydratase/isomerase family.</text>
</comment>
<dbReference type="PANTHER" id="PTHR42964:SF1">
    <property type="entry name" value="POLYKETIDE BIOSYNTHESIS ENOYL-COA HYDRATASE PKSH-RELATED"/>
    <property type="match status" value="1"/>
</dbReference>
<proteinExistence type="inferred from homology"/>
<dbReference type="EMBL" id="RRAZ01000008">
    <property type="protein sequence ID" value="RRH76178.1"/>
    <property type="molecule type" value="Genomic_DNA"/>
</dbReference>
<dbReference type="Pfam" id="PF00378">
    <property type="entry name" value="ECH_1"/>
    <property type="match status" value="1"/>
</dbReference>
<evidence type="ECO:0000256" key="1">
    <source>
        <dbReference type="ARBA" id="ARBA00005254"/>
    </source>
</evidence>
<protein>
    <submittedName>
        <fullName evidence="2">Enoyl-CoA hydratase/isomerase family protein</fullName>
    </submittedName>
</protein>
<dbReference type="Proteomes" id="UP000282125">
    <property type="component" value="Unassembled WGS sequence"/>
</dbReference>
<dbReference type="SUPFAM" id="SSF52096">
    <property type="entry name" value="ClpP/crotonase"/>
    <property type="match status" value="1"/>
</dbReference>
<dbReference type="InterPro" id="IPR029045">
    <property type="entry name" value="ClpP/crotonase-like_dom_sf"/>
</dbReference>
<organism evidence="2 3">
    <name type="scientific">Falsigemmobacter faecalis</name>
    <dbReference type="NCBI Taxonomy" id="2488730"/>
    <lineage>
        <taxon>Bacteria</taxon>
        <taxon>Pseudomonadati</taxon>
        <taxon>Pseudomonadota</taxon>
        <taxon>Alphaproteobacteria</taxon>
        <taxon>Rhodobacterales</taxon>
        <taxon>Paracoccaceae</taxon>
        <taxon>Falsigemmobacter</taxon>
    </lineage>
</organism>
<dbReference type="Gene3D" id="3.90.226.10">
    <property type="entry name" value="2-enoyl-CoA Hydratase, Chain A, domain 1"/>
    <property type="match status" value="1"/>
</dbReference>
<comment type="caution">
    <text evidence="2">The sequence shown here is derived from an EMBL/GenBank/DDBJ whole genome shotgun (WGS) entry which is preliminary data.</text>
</comment>
<evidence type="ECO:0000313" key="3">
    <source>
        <dbReference type="Proteomes" id="UP000282125"/>
    </source>
</evidence>
<gene>
    <name evidence="2" type="ORF">EG244_07100</name>
</gene>
<accession>A0A3P3DU01</accession>
<sequence length="279" mass="28829">MAAGLMLSKNQTISRFMNFNRAGPFMSAISLHLDQGLAILTLSAPGRKNALDQDDWKALRVAIAEVAQGPARALLLRGVGGDFCAGFDLSGIRPGETDAFEVIDGLVNPALQALRALPIPTLAAVEGSCVGGGLGLAAACDLMVLSETARLGAPYAAIGFLCDAGLHVFLRETLGYQRAAWLIFTGKLLQAGEAFACGLGSVVLPGEGFAAATEAQAHALAAGPDMALRLSKQILRTARSPEEGLLAEALGQARIFNSSDAAEGGAAFLAGRPPRFEGR</sequence>
<keyword evidence="2" id="KW-0413">Isomerase</keyword>
<reference evidence="2 3" key="1">
    <citation type="submission" date="2018-11" db="EMBL/GenBank/DDBJ databases">
        <title>Gemmobacter sp. nov., YIM 102744-1 draft genome.</title>
        <authorList>
            <person name="Li G."/>
            <person name="Jiang Y."/>
        </authorList>
    </citation>
    <scope>NUCLEOTIDE SEQUENCE [LARGE SCALE GENOMIC DNA]</scope>
    <source>
        <strain evidence="2 3">YIM 102744-1</strain>
    </source>
</reference>
<name>A0A3P3DU01_9RHOB</name>
<dbReference type="InterPro" id="IPR051683">
    <property type="entry name" value="Enoyl-CoA_Hydratase/Isomerase"/>
</dbReference>
<keyword evidence="3" id="KW-1185">Reference proteome</keyword>
<dbReference type="InterPro" id="IPR001753">
    <property type="entry name" value="Enoyl-CoA_hydra/iso"/>
</dbReference>
<dbReference type="GO" id="GO:0016853">
    <property type="term" value="F:isomerase activity"/>
    <property type="evidence" value="ECO:0007669"/>
    <property type="project" value="UniProtKB-KW"/>
</dbReference>
<dbReference type="AlphaFoldDB" id="A0A3P3DU01"/>
<dbReference type="PANTHER" id="PTHR42964">
    <property type="entry name" value="ENOYL-COA HYDRATASE"/>
    <property type="match status" value="1"/>
</dbReference>
<dbReference type="CDD" id="cd06558">
    <property type="entry name" value="crotonase-like"/>
    <property type="match status" value="1"/>
</dbReference>